<evidence type="ECO:0000313" key="3">
    <source>
        <dbReference type="Proteomes" id="UP000030708"/>
    </source>
</evidence>
<sequence>MESKNNVLQVESVGVKLQKNENSKQTYTSKLKKIEKKFNKNNKDGSSSTLINNLHNNSKNKHII</sequence>
<evidence type="ECO:0000256" key="1">
    <source>
        <dbReference type="SAM" id="MobiDB-lite"/>
    </source>
</evidence>
<accession>A0A024W0U0</accession>
<dbReference type="AlphaFoldDB" id="A0A024W0U0"/>
<protein>
    <submittedName>
        <fullName evidence="2">Uncharacterized protein</fullName>
    </submittedName>
</protein>
<feature type="compositionally biased region" description="Polar residues" evidence="1">
    <location>
        <begin position="44"/>
        <end position="57"/>
    </location>
</feature>
<reference evidence="2 3" key="2">
    <citation type="submission" date="2013-02" db="EMBL/GenBank/DDBJ databases">
        <title>The Genome Sequence of Plasmodium falciparum Tanzania (2000708).</title>
        <authorList>
            <consortium name="The Broad Institute Genome Sequencing Platform"/>
            <consortium name="The Broad Institute Genome Sequencing Center for Infectious Disease"/>
            <person name="Neafsey D."/>
            <person name="Cheeseman I."/>
            <person name="Volkman S."/>
            <person name="Adams J."/>
            <person name="Walker B."/>
            <person name="Young S.K."/>
            <person name="Zeng Q."/>
            <person name="Gargeya S."/>
            <person name="Fitzgerald M."/>
            <person name="Haas B."/>
            <person name="Abouelleil A."/>
            <person name="Alvarado L."/>
            <person name="Arachchi H.M."/>
            <person name="Berlin A.M."/>
            <person name="Chapman S.B."/>
            <person name="Dewar J."/>
            <person name="Goldberg J."/>
            <person name="Griggs A."/>
            <person name="Gujja S."/>
            <person name="Hansen M."/>
            <person name="Howarth C."/>
            <person name="Imamovic A."/>
            <person name="Larimer J."/>
            <person name="McCowan C."/>
            <person name="Murphy C."/>
            <person name="Neiman D."/>
            <person name="Pearson M."/>
            <person name="Priest M."/>
            <person name="Roberts A."/>
            <person name="Saif S."/>
            <person name="Shea T."/>
            <person name="Sisk P."/>
            <person name="Sykes S."/>
            <person name="Wortman J."/>
            <person name="Nusbaum C."/>
            <person name="Birren B."/>
        </authorList>
    </citation>
    <scope>NUCLEOTIDE SEQUENCE [LARGE SCALE GENOMIC DNA]</scope>
    <source>
        <strain evidence="3">Tanzania (2000708)</strain>
    </source>
</reference>
<proteinExistence type="predicted"/>
<evidence type="ECO:0000313" key="2">
    <source>
        <dbReference type="EMBL" id="ETW34292.1"/>
    </source>
</evidence>
<gene>
    <name evidence="2" type="ORF">PFTANZ_04972</name>
</gene>
<dbReference type="Proteomes" id="UP000030708">
    <property type="component" value="Unassembled WGS sequence"/>
</dbReference>
<organism evidence="2 3">
    <name type="scientific">Plasmodium falciparum Tanzania</name>
    <name type="common">2000708</name>
    <dbReference type="NCBI Taxonomy" id="1036725"/>
    <lineage>
        <taxon>Eukaryota</taxon>
        <taxon>Sar</taxon>
        <taxon>Alveolata</taxon>
        <taxon>Apicomplexa</taxon>
        <taxon>Aconoidasida</taxon>
        <taxon>Haemosporida</taxon>
        <taxon>Plasmodiidae</taxon>
        <taxon>Plasmodium</taxon>
        <taxon>Plasmodium (Laverania)</taxon>
    </lineage>
</organism>
<name>A0A024W0U0_PLAFA</name>
<feature type="region of interest" description="Disordered" evidence="1">
    <location>
        <begin position="39"/>
        <end position="64"/>
    </location>
</feature>
<reference evidence="2 3" key="1">
    <citation type="submission" date="2013-02" db="EMBL/GenBank/DDBJ databases">
        <title>The Genome Annotation of Plasmodium falciparum Tanzania (2000708).</title>
        <authorList>
            <consortium name="The Broad Institute Genome Sequencing Platform"/>
            <consortium name="The Broad Institute Genome Sequencing Center for Infectious Disease"/>
            <person name="Neafsey D."/>
            <person name="Hoffman S."/>
            <person name="Volkman S."/>
            <person name="Rosenthal P."/>
            <person name="Walker B."/>
            <person name="Young S.K."/>
            <person name="Zeng Q."/>
            <person name="Gargeya S."/>
            <person name="Fitzgerald M."/>
            <person name="Haas B."/>
            <person name="Abouelleil A."/>
            <person name="Allen A.W."/>
            <person name="Alvarado L."/>
            <person name="Arachchi H.M."/>
            <person name="Berlin A.M."/>
            <person name="Chapman S.B."/>
            <person name="Gainer-Dewar J."/>
            <person name="Goldberg J."/>
            <person name="Griggs A."/>
            <person name="Gujja S."/>
            <person name="Hansen M."/>
            <person name="Howarth C."/>
            <person name="Imamovic A."/>
            <person name="Ireland A."/>
            <person name="Larimer J."/>
            <person name="McCowan C."/>
            <person name="Murphy C."/>
            <person name="Pearson M."/>
            <person name="Poon T.W."/>
            <person name="Priest M."/>
            <person name="Roberts A."/>
            <person name="Saif S."/>
            <person name="Shea T."/>
            <person name="Sisk P."/>
            <person name="Sykes S."/>
            <person name="Wortman J."/>
            <person name="Nusbaum C."/>
            <person name="Birren B."/>
        </authorList>
    </citation>
    <scope>NUCLEOTIDE SEQUENCE [LARGE SCALE GENOMIC DNA]</scope>
    <source>
        <strain evidence="3">Tanzania (2000708)</strain>
    </source>
</reference>
<dbReference type="EMBL" id="KI926529">
    <property type="protein sequence ID" value="ETW34292.1"/>
    <property type="molecule type" value="Genomic_DNA"/>
</dbReference>